<dbReference type="InterPro" id="IPR023214">
    <property type="entry name" value="HAD_sf"/>
</dbReference>
<keyword evidence="5 13" id="KW-0547">Nucleotide-binding</keyword>
<name>A0A6P6Y7M7_DERPT</name>
<dbReference type="SUPFAM" id="SSF81660">
    <property type="entry name" value="Metal cation-transporting ATPase, ATP-binding domain N"/>
    <property type="match status" value="1"/>
</dbReference>
<feature type="binding site" evidence="13">
    <location>
        <position position="791"/>
    </location>
    <ligand>
        <name>ATP</name>
        <dbReference type="ChEBI" id="CHEBI:30616"/>
    </ligand>
</feature>
<keyword evidence="3 15" id="KW-0812">Transmembrane</keyword>
<protein>
    <recommendedName>
        <fullName evidence="15">Phospholipid-transporting ATPase</fullName>
        <ecNumber evidence="15">7.6.2.1</ecNumber>
    </recommendedName>
</protein>
<dbReference type="SFLD" id="SFLDS00003">
    <property type="entry name" value="Haloacid_Dehalogenase"/>
    <property type="match status" value="1"/>
</dbReference>
<evidence type="ECO:0000256" key="10">
    <source>
        <dbReference type="ARBA" id="ARBA00023136"/>
    </source>
</evidence>
<evidence type="ECO:0000256" key="8">
    <source>
        <dbReference type="ARBA" id="ARBA00022967"/>
    </source>
</evidence>
<evidence type="ECO:0000256" key="2">
    <source>
        <dbReference type="ARBA" id="ARBA00008109"/>
    </source>
</evidence>
<dbReference type="InterPro" id="IPR023298">
    <property type="entry name" value="ATPase_P-typ_TM_dom_sf"/>
</dbReference>
<feature type="binding site" evidence="13">
    <location>
        <position position="415"/>
    </location>
    <ligand>
        <name>ATP</name>
        <dbReference type="ChEBI" id="CHEBI:30616"/>
    </ligand>
</feature>
<feature type="transmembrane region" description="Helical" evidence="15">
    <location>
        <begin position="1033"/>
        <end position="1057"/>
    </location>
</feature>
<feature type="binding site" evidence="13">
    <location>
        <position position="673"/>
    </location>
    <ligand>
        <name>ATP</name>
        <dbReference type="ChEBI" id="CHEBI:30616"/>
    </ligand>
</feature>
<sequence>MSPSKHKEPTKNVRLVTPNLILADANVEPSKQTNITYKANRINTSKYTWITFLPKNLFEQFYRFANLYFLFIQILNWLPGMEVFVREVQLMPLLFVLSVTAIKDLFEDRRRHLSDKRVNNMATRRYDTKTKRFVRIKWKEVQVGDLIHLACNEMVPADILLLRSQSAENEDYGTCYVETSNLDGESNLKPRYVVPDVIKPYQSLDQADFDFIVECEKPNLKLHKFNGSLIYNNDDGSPRKRIAINKDNILLRDCTLKNTGFAEGLVIYAGHESKAMLNNKGPRHKRSRLEKMMNRDIIMCVVILIIMCVIGFMGRYFWLDQFTDPKMRPPYNDYDNPVESLDFIWPLKTFATFLILYQMIIPISLYVCIEMVKLGQVYLINRDEFLIDKQTGKRCECRAWNITEDLGQIEYVFCDKTGTLTENIMEFQCCCIKGINYESDNPKIMNTTTKLINSQLCDKVAAIGEHYKKWKDRSNKSNEQNKDKDKNDDKKFVLNDDEQQIIHDFFITLAICNTATSQSLHQDNLNAKGQQVMMAELSEETKTVKTVKTLKGSLSLSSLFQPTDLFHVFQSPESMKKTKSNEKSRSSSTEDHQQTIGPCFESESPDEVALVTAAFQYQYRLVKRVRDLVTVLLPNNVLISYKVLYTLPFDSDRKRMSVIVRCPFTGQIILYTKGSDLTVLQHLSSAQQCNPANELVLNKQCLHNYSSKGLRVLCIAKRILSQQQYDDFIVQVNKAESSENRDKKILRIYEELESDLQLLGSTAIEDRLQHRVPQVIKALRDAGIMVWVLTGDKMETAISIAKSCQLFNSDMRLLTINLNIVRSKKTARTELLRHLDTVRNFSRDEDDQLCFGSMSSEKSMNNNNTNSTTTNSTTSKEMDRSYIWLKRIYHFLKREKFDPEDDDNGGAGGSSSRLRNRWGLVIDGPSLNFVLQKDNVDYFIQLSQYCGSVLCCRVTPSQKSFVVKCVKNKLNVLTLAIGDGANDVAMIQTAAIGVGVVGLEGSQAAMASDFAIPRFHFLERLLLLHGNLCYNRLALTILYFFYKNTMVVFVLFFYQFLSGFSGTSLLDDVYLMAVNIFYTTIPAIVRGIIEKDCHESVFLDYPTLYERGRHSTVYTMQSFWVTTIDSVYQSSIIFFVTYGMFNFTSIGVYEFGLTIFILIIITNLLQIMMENKYWNQYFVLSIGISIGYFMSSMLFLDFNYSDSLLLILGGRNYKLFVNLVFEMEFWRALIVIPVICLLPRFTIRTLQNIVKPSFRIPFDSPGDKKSVSHDYFENS</sequence>
<keyword evidence="7 14" id="KW-0460">Magnesium</keyword>
<evidence type="ECO:0000313" key="19">
    <source>
        <dbReference type="Proteomes" id="UP000515146"/>
    </source>
</evidence>
<proteinExistence type="inferred from homology"/>
<evidence type="ECO:0000256" key="9">
    <source>
        <dbReference type="ARBA" id="ARBA00022989"/>
    </source>
</evidence>
<dbReference type="NCBIfam" id="TIGR01652">
    <property type="entry name" value="ATPase-Plipid"/>
    <property type="match status" value="2"/>
</dbReference>
<feature type="binding site" evidence="13">
    <location>
        <position position="711"/>
    </location>
    <ligand>
        <name>ATP</name>
        <dbReference type="ChEBI" id="CHEBI:30616"/>
    </ligand>
</feature>
<feature type="binding site" evidence="14">
    <location>
        <position position="979"/>
    </location>
    <ligand>
        <name>Mg(2+)</name>
        <dbReference type="ChEBI" id="CHEBI:18420"/>
    </ligand>
</feature>
<keyword evidence="8 15" id="KW-1278">Translocase</keyword>
<dbReference type="PROSITE" id="PS00154">
    <property type="entry name" value="ATPASE_E1_E2"/>
    <property type="match status" value="1"/>
</dbReference>
<feature type="domain" description="P-type ATPase C-terminal" evidence="18">
    <location>
        <begin position="1005"/>
        <end position="1253"/>
    </location>
</feature>
<feature type="transmembrane region" description="Helical" evidence="15">
    <location>
        <begin position="1146"/>
        <end position="1165"/>
    </location>
</feature>
<feature type="binding site" evidence="13">
    <location>
        <position position="982"/>
    </location>
    <ligand>
        <name>ATP</name>
        <dbReference type="ChEBI" id="CHEBI:30616"/>
    </ligand>
</feature>
<feature type="transmembrane region" description="Helical" evidence="15">
    <location>
        <begin position="1177"/>
        <end position="1196"/>
    </location>
</feature>
<feature type="binding site" evidence="14">
    <location>
        <position position="417"/>
    </location>
    <ligand>
        <name>Mg(2+)</name>
        <dbReference type="ChEBI" id="CHEBI:18420"/>
    </ligand>
</feature>
<feature type="active site" description="4-aspartylphosphate intermediate" evidence="12">
    <location>
        <position position="415"/>
    </location>
</feature>
<accession>A0A6P6Y7M7</accession>
<dbReference type="OrthoDB" id="377733at2759"/>
<dbReference type="GO" id="GO:0016887">
    <property type="term" value="F:ATP hydrolysis activity"/>
    <property type="evidence" value="ECO:0007669"/>
    <property type="project" value="InterPro"/>
</dbReference>
<dbReference type="GO" id="GO:0005524">
    <property type="term" value="F:ATP binding"/>
    <property type="evidence" value="ECO:0007669"/>
    <property type="project" value="UniProtKB-UniRule"/>
</dbReference>
<dbReference type="InterPro" id="IPR032630">
    <property type="entry name" value="P_typ_ATPase_c"/>
</dbReference>
<feature type="binding site" evidence="13">
    <location>
        <position position="983"/>
    </location>
    <ligand>
        <name>ATP</name>
        <dbReference type="ChEBI" id="CHEBI:30616"/>
    </ligand>
</feature>
<feature type="region of interest" description="Disordered" evidence="16">
    <location>
        <begin position="854"/>
        <end position="874"/>
    </location>
</feature>
<dbReference type="InterPro" id="IPR023299">
    <property type="entry name" value="ATPase_P-typ_cyto_dom_N"/>
</dbReference>
<dbReference type="FunFam" id="2.70.150.10:FF:000054">
    <property type="entry name" value="Phospholipid-transporting ATPase"/>
    <property type="match status" value="1"/>
</dbReference>
<dbReference type="Gene3D" id="2.70.150.10">
    <property type="entry name" value="Calcium-transporting ATPase, cytoplasmic transduction domain A"/>
    <property type="match status" value="1"/>
</dbReference>
<feature type="binding site" evidence="13">
    <location>
        <position position="649"/>
    </location>
    <ligand>
        <name>ATP</name>
        <dbReference type="ChEBI" id="CHEBI:30616"/>
    </ligand>
</feature>
<feature type="binding site" evidence="13">
    <location>
        <position position="790"/>
    </location>
    <ligand>
        <name>ATP</name>
        <dbReference type="ChEBI" id="CHEBI:30616"/>
    </ligand>
</feature>
<feature type="binding site" evidence="13">
    <location>
        <position position="417"/>
    </location>
    <ligand>
        <name>ATP</name>
        <dbReference type="ChEBI" id="CHEBI:30616"/>
    </ligand>
</feature>
<dbReference type="PANTHER" id="PTHR24092:SF218">
    <property type="entry name" value="PHOSPHOLIPID-TRANSPORTING ATPASE"/>
    <property type="match status" value="1"/>
</dbReference>
<dbReference type="Pfam" id="PF16209">
    <property type="entry name" value="PhoLip_ATPase_N"/>
    <property type="match status" value="1"/>
</dbReference>
<feature type="transmembrane region" description="Helical" evidence="15">
    <location>
        <begin position="1225"/>
        <end position="1243"/>
    </location>
</feature>
<dbReference type="Gene3D" id="3.40.50.1000">
    <property type="entry name" value="HAD superfamily/HAD-like"/>
    <property type="match status" value="1"/>
</dbReference>
<evidence type="ECO:0000256" key="14">
    <source>
        <dbReference type="PIRSR" id="PIRSR606539-3"/>
    </source>
</evidence>
<dbReference type="GO" id="GO:0045332">
    <property type="term" value="P:phospholipid translocation"/>
    <property type="evidence" value="ECO:0007669"/>
    <property type="project" value="TreeGrafter"/>
</dbReference>
<feature type="binding site" evidence="13">
    <location>
        <position position="953"/>
    </location>
    <ligand>
        <name>ATP</name>
        <dbReference type="ChEBI" id="CHEBI:30616"/>
    </ligand>
</feature>
<evidence type="ECO:0000313" key="20">
    <source>
        <dbReference type="RefSeq" id="XP_027200539.1"/>
    </source>
</evidence>
<evidence type="ECO:0000256" key="15">
    <source>
        <dbReference type="RuleBase" id="RU362033"/>
    </source>
</evidence>
<comment type="similarity">
    <text evidence="2 15">Belongs to the cation transport ATPase (P-type) (TC 3.A.3) family. Type IV subfamily.</text>
</comment>
<dbReference type="InterPro" id="IPR044492">
    <property type="entry name" value="P_typ_ATPase_HD_dom"/>
</dbReference>
<evidence type="ECO:0000256" key="4">
    <source>
        <dbReference type="ARBA" id="ARBA00022723"/>
    </source>
</evidence>
<feature type="transmembrane region" description="Helical" evidence="15">
    <location>
        <begin position="1069"/>
        <end position="1089"/>
    </location>
</feature>
<dbReference type="PRINTS" id="PR00119">
    <property type="entry name" value="CATATPASE"/>
</dbReference>
<evidence type="ECO:0000256" key="12">
    <source>
        <dbReference type="PIRSR" id="PIRSR606539-1"/>
    </source>
</evidence>
<dbReference type="InParanoid" id="A0A6P6Y7M7"/>
<feature type="binding site" evidence="13">
    <location>
        <position position="416"/>
    </location>
    <ligand>
        <name>ATP</name>
        <dbReference type="ChEBI" id="CHEBI:30616"/>
    </ligand>
</feature>
<dbReference type="Gene3D" id="3.40.1110.10">
    <property type="entry name" value="Calcium-transporting ATPase, cytoplasmic domain N"/>
    <property type="match status" value="1"/>
</dbReference>
<evidence type="ECO:0000256" key="5">
    <source>
        <dbReference type="ARBA" id="ARBA00022741"/>
    </source>
</evidence>
<dbReference type="NCBIfam" id="TIGR01494">
    <property type="entry name" value="ATPase_P-type"/>
    <property type="match status" value="1"/>
</dbReference>
<reference evidence="20" key="1">
    <citation type="submission" date="2025-08" db="UniProtKB">
        <authorList>
            <consortium name="RefSeq"/>
        </authorList>
    </citation>
    <scope>IDENTIFICATION</scope>
    <source>
        <strain evidence="20">Airmid</strain>
    </source>
</reference>
<keyword evidence="6 13" id="KW-0067">ATP-binding</keyword>
<dbReference type="InterPro" id="IPR001757">
    <property type="entry name" value="P_typ_ATPase"/>
</dbReference>
<evidence type="ECO:0000259" key="17">
    <source>
        <dbReference type="Pfam" id="PF16209"/>
    </source>
</evidence>
<dbReference type="GO" id="GO:0000287">
    <property type="term" value="F:magnesium ion binding"/>
    <property type="evidence" value="ECO:0007669"/>
    <property type="project" value="UniProtKB-UniRule"/>
</dbReference>
<keyword evidence="19" id="KW-1185">Reference proteome</keyword>
<feature type="compositionally biased region" description="Basic and acidic residues" evidence="16">
    <location>
        <begin position="574"/>
        <end position="593"/>
    </location>
</feature>
<dbReference type="RefSeq" id="XP_027200539.1">
    <property type="nucleotide sequence ID" value="XM_027344738.1"/>
</dbReference>
<dbReference type="KEGG" id="dpte:113794615"/>
<feature type="transmembrane region" description="Helical" evidence="15">
    <location>
        <begin position="297"/>
        <end position="318"/>
    </location>
</feature>
<dbReference type="InterPro" id="IPR036412">
    <property type="entry name" value="HAD-like_sf"/>
</dbReference>
<dbReference type="EC" id="7.6.2.1" evidence="15"/>
<feature type="transmembrane region" description="Helical" evidence="15">
    <location>
        <begin position="350"/>
        <end position="369"/>
    </location>
</feature>
<dbReference type="InterPro" id="IPR006539">
    <property type="entry name" value="P-type_ATPase_IV"/>
</dbReference>
<evidence type="ECO:0000256" key="7">
    <source>
        <dbReference type="ARBA" id="ARBA00022842"/>
    </source>
</evidence>
<evidence type="ECO:0000256" key="16">
    <source>
        <dbReference type="SAM" id="MobiDB-lite"/>
    </source>
</evidence>
<dbReference type="SFLD" id="SFLDG00002">
    <property type="entry name" value="C1.7:_P-type_atpase_like"/>
    <property type="match status" value="1"/>
</dbReference>
<dbReference type="GO" id="GO:0005886">
    <property type="term" value="C:plasma membrane"/>
    <property type="evidence" value="ECO:0007669"/>
    <property type="project" value="TreeGrafter"/>
</dbReference>
<comment type="cofactor">
    <cofactor evidence="14">
        <name>Mg(2+)</name>
        <dbReference type="ChEBI" id="CHEBI:18420"/>
    </cofactor>
</comment>
<keyword evidence="4 14" id="KW-0479">Metal-binding</keyword>
<dbReference type="PANTHER" id="PTHR24092">
    <property type="entry name" value="PROBABLE PHOSPHOLIPID-TRANSPORTING ATPASE"/>
    <property type="match status" value="1"/>
</dbReference>
<dbReference type="FunCoup" id="A0A6P6Y7M7">
    <property type="interactions" value="221"/>
</dbReference>
<dbReference type="InterPro" id="IPR018303">
    <property type="entry name" value="ATPase_P-typ_P_site"/>
</dbReference>
<dbReference type="AlphaFoldDB" id="A0A6P6Y7M7"/>
<dbReference type="Pfam" id="PF16212">
    <property type="entry name" value="PhoLip_ATPase_C"/>
    <property type="match status" value="1"/>
</dbReference>
<dbReference type="SUPFAM" id="SSF56784">
    <property type="entry name" value="HAD-like"/>
    <property type="match status" value="1"/>
</dbReference>
<gene>
    <name evidence="20" type="primary">LOC113794615</name>
</gene>
<dbReference type="OMA" id="QALRCGR"/>
<dbReference type="GO" id="GO:0140326">
    <property type="term" value="F:ATPase-coupled intramembrane lipid transporter activity"/>
    <property type="evidence" value="ECO:0007669"/>
    <property type="project" value="UniProtKB-EC"/>
</dbReference>
<comment type="catalytic activity">
    <reaction evidence="11 15">
        <text>ATP + H2O + phospholipidSide 1 = ADP + phosphate + phospholipidSide 2.</text>
        <dbReference type="EC" id="7.6.2.1"/>
    </reaction>
</comment>
<dbReference type="Pfam" id="PF13246">
    <property type="entry name" value="Cation_ATPase"/>
    <property type="match status" value="1"/>
</dbReference>
<feature type="domain" description="P-type ATPase N-terminal" evidence="17">
    <location>
        <begin position="30"/>
        <end position="85"/>
    </location>
</feature>
<dbReference type="SUPFAM" id="SSF81665">
    <property type="entry name" value="Calcium ATPase, transmembrane domain M"/>
    <property type="match status" value="1"/>
</dbReference>
<feature type="region of interest" description="Disordered" evidence="16">
    <location>
        <begin position="571"/>
        <end position="597"/>
    </location>
</feature>
<feature type="binding site" evidence="14">
    <location>
        <position position="415"/>
    </location>
    <ligand>
        <name>Mg(2+)</name>
        <dbReference type="ChEBI" id="CHEBI:18420"/>
    </ligand>
</feature>
<dbReference type="InterPro" id="IPR032631">
    <property type="entry name" value="P-type_ATPase_N"/>
</dbReference>
<keyword evidence="9 15" id="KW-1133">Transmembrane helix</keyword>
<keyword evidence="10 15" id="KW-0472">Membrane</keyword>
<feature type="binding site" evidence="13">
    <location>
        <position position="959"/>
    </location>
    <ligand>
        <name>ATP</name>
        <dbReference type="ChEBI" id="CHEBI:30616"/>
    </ligand>
</feature>
<organism evidence="19 20">
    <name type="scientific">Dermatophagoides pteronyssinus</name>
    <name type="common">European house dust mite</name>
    <dbReference type="NCBI Taxonomy" id="6956"/>
    <lineage>
        <taxon>Eukaryota</taxon>
        <taxon>Metazoa</taxon>
        <taxon>Ecdysozoa</taxon>
        <taxon>Arthropoda</taxon>
        <taxon>Chelicerata</taxon>
        <taxon>Arachnida</taxon>
        <taxon>Acari</taxon>
        <taxon>Acariformes</taxon>
        <taxon>Sarcoptiformes</taxon>
        <taxon>Astigmata</taxon>
        <taxon>Psoroptidia</taxon>
        <taxon>Analgoidea</taxon>
        <taxon>Pyroglyphidae</taxon>
        <taxon>Dermatophagoidinae</taxon>
        <taxon>Dermatophagoides</taxon>
    </lineage>
</organism>
<evidence type="ECO:0000256" key="11">
    <source>
        <dbReference type="ARBA" id="ARBA00034036"/>
    </source>
</evidence>
<feature type="binding site" evidence="13">
    <location>
        <position position="792"/>
    </location>
    <ligand>
        <name>ATP</name>
        <dbReference type="ChEBI" id="CHEBI:30616"/>
    </ligand>
</feature>
<evidence type="ECO:0000256" key="1">
    <source>
        <dbReference type="ARBA" id="ARBA00004141"/>
    </source>
</evidence>
<feature type="transmembrane region" description="Helical" evidence="15">
    <location>
        <begin position="1119"/>
        <end position="1140"/>
    </location>
</feature>
<evidence type="ECO:0000256" key="13">
    <source>
        <dbReference type="PIRSR" id="PIRSR606539-2"/>
    </source>
</evidence>
<evidence type="ECO:0000256" key="3">
    <source>
        <dbReference type="ARBA" id="ARBA00022692"/>
    </source>
</evidence>
<evidence type="ECO:0000259" key="18">
    <source>
        <dbReference type="Pfam" id="PF16212"/>
    </source>
</evidence>
<evidence type="ECO:0000256" key="6">
    <source>
        <dbReference type="ARBA" id="ARBA00022840"/>
    </source>
</evidence>
<dbReference type="InterPro" id="IPR008250">
    <property type="entry name" value="ATPase_P-typ_transduc_dom_A_sf"/>
</dbReference>
<dbReference type="Proteomes" id="UP000515146">
    <property type="component" value="Unplaced"/>
</dbReference>
<comment type="subcellular location">
    <subcellularLocation>
        <location evidence="1 15">Membrane</location>
        <topology evidence="1 15">Multi-pass membrane protein</topology>
    </subcellularLocation>
</comment>
<dbReference type="SUPFAM" id="SSF81653">
    <property type="entry name" value="Calcium ATPase, transduction domain A"/>
    <property type="match status" value="1"/>
</dbReference>
<feature type="binding site" evidence="14">
    <location>
        <position position="983"/>
    </location>
    <ligand>
        <name>Mg(2+)</name>
        <dbReference type="ChEBI" id="CHEBI:18420"/>
    </ligand>
</feature>
<feature type="binding site" evidence="13">
    <location>
        <position position="607"/>
    </location>
    <ligand>
        <name>ATP</name>
        <dbReference type="ChEBI" id="CHEBI:30616"/>
    </ligand>
</feature>
<dbReference type="SFLD" id="SFLDF00027">
    <property type="entry name" value="p-type_atpase"/>
    <property type="match status" value="1"/>
</dbReference>